<evidence type="ECO:0000256" key="2">
    <source>
        <dbReference type="ARBA" id="ARBA00022692"/>
    </source>
</evidence>
<organism evidence="7 8">
    <name type="scientific">Pseudolactococcus paracarnosus</name>
    <dbReference type="NCBI Taxonomy" id="2749962"/>
    <lineage>
        <taxon>Bacteria</taxon>
        <taxon>Bacillati</taxon>
        <taxon>Bacillota</taxon>
        <taxon>Bacilli</taxon>
        <taxon>Lactobacillales</taxon>
        <taxon>Streptococcaceae</taxon>
        <taxon>Pseudolactococcus</taxon>
    </lineage>
</organism>
<keyword evidence="3" id="KW-0256">Endoplasmic reticulum</keyword>
<keyword evidence="2 6" id="KW-0812">Transmembrane</keyword>
<accession>A0A7L4WFE6</accession>
<name>A0A7L4WFE6_9LACT</name>
<dbReference type="Gene3D" id="3.40.50.2000">
    <property type="entry name" value="Glycogen Phosphorylase B"/>
    <property type="match status" value="1"/>
</dbReference>
<dbReference type="PANTHER" id="PTHR12154">
    <property type="entry name" value="GLYCOSYL TRANSFERASE-RELATED"/>
    <property type="match status" value="1"/>
</dbReference>
<evidence type="ECO:0000313" key="7">
    <source>
        <dbReference type="EMBL" id="QDJ28947.1"/>
    </source>
</evidence>
<dbReference type="InterPro" id="IPR013969">
    <property type="entry name" value="Oligosacch_biosynth_Alg14"/>
</dbReference>
<dbReference type="Proteomes" id="UP000516280">
    <property type="component" value="Chromosome"/>
</dbReference>
<comment type="subcellular location">
    <subcellularLocation>
        <location evidence="1">Endoplasmic reticulum membrane</location>
        <topology evidence="1">Single-pass membrane protein</topology>
    </subcellularLocation>
</comment>
<dbReference type="SUPFAM" id="SSF53756">
    <property type="entry name" value="UDP-Glycosyltransferase/glycogen phosphorylase"/>
    <property type="match status" value="1"/>
</dbReference>
<evidence type="ECO:0000256" key="4">
    <source>
        <dbReference type="ARBA" id="ARBA00022989"/>
    </source>
</evidence>
<gene>
    <name evidence="7" type="ORF">BHS01_10695</name>
</gene>
<protein>
    <submittedName>
        <fullName evidence="7">Polysaccharide biosynthesis protein</fullName>
    </submittedName>
</protein>
<reference evidence="7 8" key="1">
    <citation type="submission" date="2016-09" db="EMBL/GenBank/DDBJ databases">
        <title>Lactic acid bacteria from MAP meat Genome sequencing and assembly.</title>
        <authorList>
            <person name="Behr J."/>
            <person name="Hilgarth M."/>
            <person name="Vogel R.F."/>
        </authorList>
    </citation>
    <scope>NUCLEOTIDE SEQUENCE [LARGE SCALE GENOMIC DNA]</scope>
    <source>
        <strain evidence="7 8">TMW21615</strain>
    </source>
</reference>
<proteinExistence type="predicted"/>
<dbReference type="RefSeq" id="WP_188348012.1">
    <property type="nucleotide sequence ID" value="NZ_CP017195.1"/>
</dbReference>
<dbReference type="GO" id="GO:0004577">
    <property type="term" value="F:N-acetylglucosaminyldiphosphodolichol N-acetylglucosaminyltransferase activity"/>
    <property type="evidence" value="ECO:0007669"/>
    <property type="project" value="TreeGrafter"/>
</dbReference>
<dbReference type="PANTHER" id="PTHR12154:SF4">
    <property type="entry name" value="UDP-N-ACETYLGLUCOSAMINE TRANSFERASE SUBUNIT ALG14 HOMOLOG"/>
    <property type="match status" value="1"/>
</dbReference>
<evidence type="ECO:0000313" key="8">
    <source>
        <dbReference type="Proteomes" id="UP000516280"/>
    </source>
</evidence>
<feature type="transmembrane region" description="Helical" evidence="6">
    <location>
        <begin position="62"/>
        <end position="80"/>
    </location>
</feature>
<keyword evidence="5 6" id="KW-0472">Membrane</keyword>
<dbReference type="GO" id="GO:0006488">
    <property type="term" value="P:dolichol-linked oligosaccharide biosynthetic process"/>
    <property type="evidence" value="ECO:0007669"/>
    <property type="project" value="InterPro"/>
</dbReference>
<feature type="transmembrane region" description="Helical" evidence="6">
    <location>
        <begin position="86"/>
        <end position="105"/>
    </location>
</feature>
<evidence type="ECO:0000256" key="6">
    <source>
        <dbReference type="SAM" id="Phobius"/>
    </source>
</evidence>
<dbReference type="KEGG" id="lpaa:BHS01_10695"/>
<dbReference type="EMBL" id="CP017195">
    <property type="protein sequence ID" value="QDJ28947.1"/>
    <property type="molecule type" value="Genomic_DNA"/>
</dbReference>
<dbReference type="Pfam" id="PF08660">
    <property type="entry name" value="Alg14"/>
    <property type="match status" value="1"/>
</dbReference>
<dbReference type="NCBIfam" id="NF041549">
    <property type="entry name" value="PssD"/>
    <property type="match status" value="1"/>
</dbReference>
<evidence type="ECO:0000256" key="1">
    <source>
        <dbReference type="ARBA" id="ARBA00004389"/>
    </source>
</evidence>
<evidence type="ECO:0000256" key="5">
    <source>
        <dbReference type="ARBA" id="ARBA00023136"/>
    </source>
</evidence>
<keyword evidence="4 6" id="KW-1133">Transmembrane helix</keyword>
<evidence type="ECO:0000256" key="3">
    <source>
        <dbReference type="ARBA" id="ARBA00022824"/>
    </source>
</evidence>
<dbReference type="AlphaFoldDB" id="A0A7L4WFE6"/>
<sequence>MKYKDKIICFASSSGGHFEQLMMLKPLMKKYPRSFIVTEKTDYKIYSDINIEYMCQVNRKQIHFFIYLIINFIISFFIVLRKKPDIIICTGALSMIPMCLVSKLFGAKLIFIESFAKINSPTLTGKFLYKYADVFYVQWETMKKFYPEAIFLGGIY</sequence>